<dbReference type="EMBL" id="JAAZSQ010000016">
    <property type="protein sequence ID" value="NKX55829.1"/>
    <property type="molecule type" value="Genomic_DNA"/>
</dbReference>
<name>A0A7X6HGK0_9MICC</name>
<dbReference type="Proteomes" id="UP000544090">
    <property type="component" value="Unassembled WGS sequence"/>
</dbReference>
<gene>
    <name evidence="2" type="ORF">HGG74_15040</name>
</gene>
<evidence type="ECO:0000256" key="1">
    <source>
        <dbReference type="SAM" id="MobiDB-lite"/>
    </source>
</evidence>
<accession>A0A7X6HGK0</accession>
<keyword evidence="3" id="KW-1185">Reference proteome</keyword>
<organism evidence="2 3">
    <name type="scientific">Arthrobacter mobilis</name>
    <dbReference type="NCBI Taxonomy" id="2724944"/>
    <lineage>
        <taxon>Bacteria</taxon>
        <taxon>Bacillati</taxon>
        <taxon>Actinomycetota</taxon>
        <taxon>Actinomycetes</taxon>
        <taxon>Micrococcales</taxon>
        <taxon>Micrococcaceae</taxon>
        <taxon>Arthrobacter</taxon>
    </lineage>
</organism>
<comment type="caution">
    <text evidence="2">The sequence shown here is derived from an EMBL/GenBank/DDBJ whole genome shotgun (WGS) entry which is preliminary data.</text>
</comment>
<evidence type="ECO:0000313" key="3">
    <source>
        <dbReference type="Proteomes" id="UP000544090"/>
    </source>
</evidence>
<evidence type="ECO:0000313" key="2">
    <source>
        <dbReference type="EMBL" id="NKX55829.1"/>
    </source>
</evidence>
<feature type="region of interest" description="Disordered" evidence="1">
    <location>
        <begin position="92"/>
        <end position="126"/>
    </location>
</feature>
<sequence length="126" mass="13500">MESFTLTGEGIDVRFSADDGVLSVQGEGLAGTDREFSGENVLISGSDLGTMLTVVLLDSSRDLTQVRLAVLVPSGIRDSEEEQVTGAAIIVTDRTRSMGPPRSPLQDYDVRPLSGTMQNRKTELAQ</sequence>
<reference evidence="2 3" key="1">
    <citation type="submission" date="2020-04" db="EMBL/GenBank/DDBJ databases">
        <title>Arthrobacter sp. nov.</title>
        <authorList>
            <person name="Liu S."/>
        </authorList>
    </citation>
    <scope>NUCLEOTIDE SEQUENCE [LARGE SCALE GENOMIC DNA]</scope>
    <source>
        <strain evidence="2 3">E918</strain>
    </source>
</reference>
<dbReference type="RefSeq" id="WP_168487632.1">
    <property type="nucleotide sequence ID" value="NZ_JAAZSQ010000016.1"/>
</dbReference>
<dbReference type="AlphaFoldDB" id="A0A7X6HGK0"/>
<protein>
    <submittedName>
        <fullName evidence="2">Uncharacterized protein</fullName>
    </submittedName>
</protein>
<proteinExistence type="predicted"/>